<dbReference type="OrthoDB" id="5868091at2759"/>
<evidence type="ECO:0008006" key="4">
    <source>
        <dbReference type="Google" id="ProtNLM"/>
    </source>
</evidence>
<gene>
    <name evidence="2" type="primary">Acey_s0004.g1801</name>
    <name evidence="2" type="ORF">Y032_0004g1801</name>
</gene>
<accession>A0A016VVQ1</accession>
<organism evidence="2 3">
    <name type="scientific">Ancylostoma ceylanicum</name>
    <dbReference type="NCBI Taxonomy" id="53326"/>
    <lineage>
        <taxon>Eukaryota</taxon>
        <taxon>Metazoa</taxon>
        <taxon>Ecdysozoa</taxon>
        <taxon>Nematoda</taxon>
        <taxon>Chromadorea</taxon>
        <taxon>Rhabditida</taxon>
        <taxon>Rhabditina</taxon>
        <taxon>Rhabditomorpha</taxon>
        <taxon>Strongyloidea</taxon>
        <taxon>Ancylostomatidae</taxon>
        <taxon>Ancylostomatinae</taxon>
        <taxon>Ancylostoma</taxon>
    </lineage>
</organism>
<dbReference type="Proteomes" id="UP000024635">
    <property type="component" value="Unassembled WGS sequence"/>
</dbReference>
<protein>
    <recommendedName>
        <fullName evidence="4">SCP domain-containing protein</fullName>
    </recommendedName>
</protein>
<feature type="signal peptide" evidence="1">
    <location>
        <begin position="1"/>
        <end position="17"/>
    </location>
</feature>
<name>A0A016VVQ1_9BILA</name>
<evidence type="ECO:0000313" key="3">
    <source>
        <dbReference type="Proteomes" id="UP000024635"/>
    </source>
</evidence>
<reference evidence="3" key="1">
    <citation type="journal article" date="2015" name="Nat. Genet.">
        <title>The genome and transcriptome of the zoonotic hookworm Ancylostoma ceylanicum identify infection-specific gene families.</title>
        <authorList>
            <person name="Schwarz E.M."/>
            <person name="Hu Y."/>
            <person name="Antoshechkin I."/>
            <person name="Miller M.M."/>
            <person name="Sternberg P.W."/>
            <person name="Aroian R.V."/>
        </authorList>
    </citation>
    <scope>NUCLEOTIDE SEQUENCE</scope>
    <source>
        <strain evidence="3">HY135</strain>
    </source>
</reference>
<sequence>MLLVMAIVMEWAYQTYTVPDKLVKKHTEWCHSYSIMNMFMNEKKNVHGYIFVERSKLFRTVCTDGVG</sequence>
<feature type="chain" id="PRO_5001493967" description="SCP domain-containing protein" evidence="1">
    <location>
        <begin position="18"/>
        <end position="67"/>
    </location>
</feature>
<evidence type="ECO:0000256" key="1">
    <source>
        <dbReference type="SAM" id="SignalP"/>
    </source>
</evidence>
<comment type="caution">
    <text evidence="2">The sequence shown here is derived from an EMBL/GenBank/DDBJ whole genome shotgun (WGS) entry which is preliminary data.</text>
</comment>
<evidence type="ECO:0000313" key="2">
    <source>
        <dbReference type="EMBL" id="EYC30843.1"/>
    </source>
</evidence>
<keyword evidence="3" id="KW-1185">Reference proteome</keyword>
<keyword evidence="1" id="KW-0732">Signal</keyword>
<dbReference type="AlphaFoldDB" id="A0A016VVQ1"/>
<proteinExistence type="predicted"/>
<dbReference type="EMBL" id="JARK01001340">
    <property type="protein sequence ID" value="EYC30843.1"/>
    <property type="molecule type" value="Genomic_DNA"/>
</dbReference>